<proteinExistence type="predicted"/>
<name>A0A0K1N2F4_AGGAP</name>
<dbReference type="EMBL" id="UFSP01000004">
    <property type="protein sequence ID" value="SSZ30428.1"/>
    <property type="molecule type" value="Genomic_DNA"/>
</dbReference>
<dbReference type="SUPFAM" id="SSF51182">
    <property type="entry name" value="RmlC-like cupins"/>
    <property type="match status" value="1"/>
</dbReference>
<dbReference type="eggNOG" id="COG1917">
    <property type="taxonomic scope" value="Bacteria"/>
</dbReference>
<evidence type="ECO:0000313" key="7">
    <source>
        <dbReference type="Proteomes" id="UP000274211"/>
    </source>
</evidence>
<evidence type="ECO:0000313" key="5">
    <source>
        <dbReference type="Proteomes" id="UP000092746"/>
    </source>
</evidence>
<dbReference type="InterPro" id="IPR013096">
    <property type="entry name" value="Cupin_2"/>
</dbReference>
<reference evidence="2 5" key="1">
    <citation type="submission" date="2016-06" db="EMBL/GenBank/DDBJ databases">
        <title>Simultaneous identification of Haemophilus influenzae and Haemophilus haemolyticus using TaqMan real-time PCR.</title>
        <authorList>
            <person name="Price E.P."/>
            <person name="Sarovich D.S."/>
            <person name="Harris T."/>
            <person name="Spargo J.C."/>
            <person name="Nosworthy E."/>
            <person name="Beissbarth J."/>
            <person name="Smith-Vaughan H."/>
        </authorList>
    </citation>
    <scope>NUCLEOTIDE SEQUENCE [LARGE SCALE GENOMIC DNA]</scope>
    <source>
        <strain evidence="2 5">ATCC 7901</strain>
    </source>
</reference>
<dbReference type="PANTHER" id="PTHR37694">
    <property type="entry name" value="SLR8022 PROTEIN"/>
    <property type="match status" value="1"/>
</dbReference>
<evidence type="ECO:0000313" key="4">
    <source>
        <dbReference type="EMBL" id="SSZ30428.1"/>
    </source>
</evidence>
<dbReference type="GeneID" id="48247378"/>
<dbReference type="PANTHER" id="PTHR37694:SF1">
    <property type="entry name" value="SLR8022 PROTEIN"/>
    <property type="match status" value="1"/>
</dbReference>
<dbReference type="InterPro" id="IPR014710">
    <property type="entry name" value="RmlC-like_jellyroll"/>
</dbReference>
<dbReference type="STRING" id="732.ADJ80_05690"/>
<dbReference type="EMBL" id="QMGS01000058">
    <property type="protein sequence ID" value="RMW85953.1"/>
    <property type="molecule type" value="Genomic_DNA"/>
</dbReference>
<evidence type="ECO:0000313" key="6">
    <source>
        <dbReference type="Proteomes" id="UP000253728"/>
    </source>
</evidence>
<dbReference type="Pfam" id="PF07883">
    <property type="entry name" value="Cupin_2"/>
    <property type="match status" value="1"/>
</dbReference>
<organism evidence="4 6">
    <name type="scientific">Aggregatibacter aphrophilus</name>
    <name type="common">Haemophilus aphrophilus</name>
    <dbReference type="NCBI Taxonomy" id="732"/>
    <lineage>
        <taxon>Bacteria</taxon>
        <taxon>Pseudomonadati</taxon>
        <taxon>Pseudomonadota</taxon>
        <taxon>Gammaproteobacteria</taxon>
        <taxon>Pasteurellales</taxon>
        <taxon>Pasteurellaceae</taxon>
        <taxon>Aggregatibacter</taxon>
    </lineage>
</organism>
<dbReference type="Proteomes" id="UP000092746">
    <property type="component" value="Unassembled WGS sequence"/>
</dbReference>
<evidence type="ECO:0000313" key="2">
    <source>
        <dbReference type="EMBL" id="OBY53927.1"/>
    </source>
</evidence>
<accession>A0A0K1N2F4</accession>
<evidence type="ECO:0000259" key="1">
    <source>
        <dbReference type="Pfam" id="PF07883"/>
    </source>
</evidence>
<dbReference type="Proteomes" id="UP000274211">
    <property type="component" value="Unassembled WGS sequence"/>
</dbReference>
<protein>
    <submittedName>
        <fullName evidence="2 4">Cupin</fullName>
    </submittedName>
    <submittedName>
        <fullName evidence="3">Cupin domain-containing protein</fullName>
    </submittedName>
</protein>
<feature type="domain" description="Cupin type-2" evidence="1">
    <location>
        <begin position="39"/>
        <end position="106"/>
    </location>
</feature>
<dbReference type="KEGG" id="aaz:ADJ80_05690"/>
<dbReference type="Proteomes" id="UP000253728">
    <property type="component" value="Unassembled WGS sequence"/>
</dbReference>
<reference evidence="4 6" key="2">
    <citation type="submission" date="2018-06" db="EMBL/GenBank/DDBJ databases">
        <authorList>
            <consortium name="Pathogen Informatics"/>
            <person name="Doyle S."/>
        </authorList>
    </citation>
    <scope>NUCLEOTIDE SEQUENCE [LARGE SCALE GENOMIC DNA]</scope>
    <source>
        <strain evidence="4 6">NCTC5908</strain>
    </source>
</reference>
<dbReference type="EMBL" id="MAQE01000001">
    <property type="protein sequence ID" value="OBY53927.1"/>
    <property type="molecule type" value="Genomic_DNA"/>
</dbReference>
<evidence type="ECO:0000313" key="3">
    <source>
        <dbReference type="EMBL" id="RMW85953.1"/>
    </source>
</evidence>
<dbReference type="RefSeq" id="WP_005701394.1">
    <property type="nucleotide sequence ID" value="NZ_CAUTUO010000003.1"/>
</dbReference>
<dbReference type="AlphaFoldDB" id="A0A0K1N2F4"/>
<gene>
    <name evidence="2" type="ORF">BBB52_00280</name>
    <name evidence="3" type="ORF">DOL88_05615</name>
    <name evidence="4" type="ORF">NCTC5908_02256</name>
</gene>
<dbReference type="CDD" id="cd02230">
    <property type="entry name" value="cupin_HP0902-like"/>
    <property type="match status" value="1"/>
</dbReference>
<dbReference type="InterPro" id="IPR011051">
    <property type="entry name" value="RmlC_Cupin_sf"/>
</dbReference>
<dbReference type="Gene3D" id="2.60.120.10">
    <property type="entry name" value="Jelly Rolls"/>
    <property type="match status" value="1"/>
</dbReference>
<reference evidence="3 7" key="3">
    <citation type="journal article" date="2019" name="J. Oral Microbiol.">
        <title>Role of OmpA1 and OmpA2 in Aggregatibacter actinomycetemcomitans and Aggregatibacter aphrophilus serum resistance.</title>
        <authorList>
            <person name="Lindholm M."/>
            <person name="Min Aung K."/>
            <person name="Nyunt Wai S."/>
            <person name="Oscarsson J."/>
        </authorList>
    </citation>
    <scope>NUCLEOTIDE SEQUENCE [LARGE SCALE GENOMIC DNA]</scope>
    <source>
        <strain evidence="3 7">HK83</strain>
    </source>
</reference>
<keyword evidence="7" id="KW-1185">Reference proteome</keyword>
<sequence length="112" mass="12371">MLKNIEKATVLKLNDLLTYQDGQVISKTFSQNPAVGLTMFCLPKGEEISAHKSRGDALVTMLEGKARITIDKTDYEVNGGESIVLPADVPHALYALENFKMFLTVVFPKEGR</sequence>
<dbReference type="OMA" id="FAFDKGQ"/>